<evidence type="ECO:0000256" key="14">
    <source>
        <dbReference type="SAM" id="MobiDB-lite"/>
    </source>
</evidence>
<dbReference type="GO" id="GO:0034017">
    <property type="term" value="F:trans-2-decenoyl-acyl-carrier-protein isomerase activity"/>
    <property type="evidence" value="ECO:0007669"/>
    <property type="project" value="UniProtKB-UniRule"/>
</dbReference>
<comment type="subunit">
    <text evidence="5 13">Homodimer.</text>
</comment>
<keyword evidence="9 13" id="KW-0443">Lipid metabolism</keyword>
<comment type="similarity">
    <text evidence="4 13">Belongs to the thioester dehydratase family. FabA subfamily.</text>
</comment>
<evidence type="ECO:0000256" key="5">
    <source>
        <dbReference type="ARBA" id="ARBA00011738"/>
    </source>
</evidence>
<comment type="subcellular location">
    <subcellularLocation>
        <location evidence="2 13">Cytoplasm</location>
    </subcellularLocation>
</comment>
<keyword evidence="16" id="KW-1185">Reference proteome</keyword>
<evidence type="ECO:0000256" key="4">
    <source>
        <dbReference type="ARBA" id="ARBA00006714"/>
    </source>
</evidence>
<evidence type="ECO:0000256" key="6">
    <source>
        <dbReference type="ARBA" id="ARBA00022490"/>
    </source>
</evidence>
<dbReference type="InterPro" id="IPR010083">
    <property type="entry name" value="FabA"/>
</dbReference>
<dbReference type="NCBIfam" id="TIGR01749">
    <property type="entry name" value="fabA"/>
    <property type="match status" value="1"/>
</dbReference>
<evidence type="ECO:0000256" key="2">
    <source>
        <dbReference type="ARBA" id="ARBA00004496"/>
    </source>
</evidence>
<feature type="region of interest" description="Disordered" evidence="14">
    <location>
        <begin position="1"/>
        <end position="21"/>
    </location>
</feature>
<feature type="active site" evidence="13">
    <location>
        <position position="98"/>
    </location>
</feature>
<keyword evidence="8 13" id="KW-0276">Fatty acid metabolism</keyword>
<sequence length="199" mass="21656">MPREYRGRPLSGEHDGAASKADATIADETAAQEQFSYDELIECAEGKLFGPGNAQLPLPPMLMVDRIVEITKEGGEHGKGKIIAELDIKPDLWFFNCHFKGDPVMPGCLGLDAMWQLVGFFLGWLGAPGKGRALGVGEVKLMDQVLPTARKVTYEITLKRVIMRKLIMGVADGIMKIDGRIAAEANDMKVGLFKPAENG</sequence>
<dbReference type="CDD" id="cd01287">
    <property type="entry name" value="FabA"/>
    <property type="match status" value="1"/>
</dbReference>
<keyword evidence="6 13" id="KW-0963">Cytoplasm</keyword>
<evidence type="ECO:0000256" key="7">
    <source>
        <dbReference type="ARBA" id="ARBA00022516"/>
    </source>
</evidence>
<organism evidence="15 16">
    <name type="scientific">Marivibrio halodurans</name>
    <dbReference type="NCBI Taxonomy" id="2039722"/>
    <lineage>
        <taxon>Bacteria</taxon>
        <taxon>Pseudomonadati</taxon>
        <taxon>Pseudomonadota</taxon>
        <taxon>Alphaproteobacteria</taxon>
        <taxon>Rhodospirillales</taxon>
        <taxon>Rhodospirillaceae</taxon>
        <taxon>Marivibrio</taxon>
    </lineage>
</organism>
<protein>
    <recommendedName>
        <fullName evidence="13">3-hydroxydecanoyl-[acyl-carrier-protein] dehydratase</fullName>
        <ecNumber evidence="13">4.2.1.59</ecNumber>
    </recommendedName>
    <alternativeName>
        <fullName evidence="13">3-hydroxyacyl-[acyl-carrier-protein] dehydratase FabA</fullName>
    </alternativeName>
    <alternativeName>
        <fullName evidence="13">Beta-hydroxydecanoyl thioester dehydrase</fullName>
    </alternativeName>
    <alternativeName>
        <fullName evidence="13">Trans-2-decenoyl-[acyl-carrier-protein] isomerase</fullName>
        <ecNumber evidence="13">5.3.3.14</ecNumber>
    </alternativeName>
</protein>
<proteinExistence type="inferred from homology"/>
<comment type="catalytic activity">
    <reaction evidence="13">
        <text>(2E)-decenoyl-[ACP] = (3Z)-decenoyl-[ACP]</text>
        <dbReference type="Rhea" id="RHEA:23568"/>
        <dbReference type="Rhea" id="RHEA-COMP:9639"/>
        <dbReference type="Rhea" id="RHEA-COMP:9927"/>
        <dbReference type="ChEBI" id="CHEBI:78467"/>
        <dbReference type="ChEBI" id="CHEBI:78798"/>
        <dbReference type="EC" id="5.3.3.14"/>
    </reaction>
</comment>
<feature type="compositionally biased region" description="Basic and acidic residues" evidence="14">
    <location>
        <begin position="1"/>
        <end position="17"/>
    </location>
</feature>
<evidence type="ECO:0000256" key="13">
    <source>
        <dbReference type="HAMAP-Rule" id="MF_00405"/>
    </source>
</evidence>
<comment type="caution">
    <text evidence="15">The sequence shown here is derived from an EMBL/GenBank/DDBJ whole genome shotgun (WGS) entry which is preliminary data.</text>
</comment>
<dbReference type="PANTHER" id="PTHR30272:SF8">
    <property type="entry name" value="3-HYDROXYDECANOYL-[ACYL-CARRIER-PROTEIN] DEHYDRATASE"/>
    <property type="match status" value="1"/>
</dbReference>
<dbReference type="Gene3D" id="3.10.129.10">
    <property type="entry name" value="Hotdog Thioesterase"/>
    <property type="match status" value="1"/>
</dbReference>
<evidence type="ECO:0000256" key="1">
    <source>
        <dbReference type="ARBA" id="ARBA00001055"/>
    </source>
</evidence>
<comment type="catalytic activity">
    <reaction evidence="1 13">
        <text>a (3R)-hydroxyacyl-[ACP] = a (2E)-enoyl-[ACP] + H2O</text>
        <dbReference type="Rhea" id="RHEA:13097"/>
        <dbReference type="Rhea" id="RHEA-COMP:9925"/>
        <dbReference type="Rhea" id="RHEA-COMP:9945"/>
        <dbReference type="ChEBI" id="CHEBI:15377"/>
        <dbReference type="ChEBI" id="CHEBI:78784"/>
        <dbReference type="ChEBI" id="CHEBI:78827"/>
        <dbReference type="EC" id="4.2.1.59"/>
    </reaction>
</comment>
<accession>A0A8J7V2D4</accession>
<dbReference type="Proteomes" id="UP000672602">
    <property type="component" value="Unassembled WGS sequence"/>
</dbReference>
<evidence type="ECO:0000256" key="8">
    <source>
        <dbReference type="ARBA" id="ARBA00022832"/>
    </source>
</evidence>
<dbReference type="InterPro" id="IPR013114">
    <property type="entry name" value="FabA_FabZ"/>
</dbReference>
<dbReference type="EC" id="4.2.1.59" evidence="13"/>
<evidence type="ECO:0000256" key="10">
    <source>
        <dbReference type="ARBA" id="ARBA00023160"/>
    </source>
</evidence>
<dbReference type="InterPro" id="IPR029069">
    <property type="entry name" value="HotDog_dom_sf"/>
</dbReference>
<evidence type="ECO:0000313" key="15">
    <source>
        <dbReference type="EMBL" id="MBP5858721.1"/>
    </source>
</evidence>
<keyword evidence="11 13" id="KW-0413">Isomerase</keyword>
<dbReference type="GO" id="GO:0006636">
    <property type="term" value="P:unsaturated fatty acid biosynthetic process"/>
    <property type="evidence" value="ECO:0007669"/>
    <property type="project" value="UniProtKB-UniRule"/>
</dbReference>
<dbReference type="EMBL" id="JAGMWN010000010">
    <property type="protein sequence ID" value="MBP5858721.1"/>
    <property type="molecule type" value="Genomic_DNA"/>
</dbReference>
<name>A0A8J7V2D4_9PROT</name>
<dbReference type="UniPathway" id="UPA00094"/>
<dbReference type="AlphaFoldDB" id="A0A8J7V2D4"/>
<dbReference type="HAMAP" id="MF_00405">
    <property type="entry name" value="FabA"/>
    <property type="match status" value="1"/>
</dbReference>
<dbReference type="EC" id="5.3.3.14" evidence="13"/>
<dbReference type="GO" id="GO:0005737">
    <property type="term" value="C:cytoplasm"/>
    <property type="evidence" value="ECO:0007669"/>
    <property type="project" value="UniProtKB-SubCell"/>
</dbReference>
<reference evidence="15" key="1">
    <citation type="submission" date="2021-04" db="EMBL/GenBank/DDBJ databases">
        <authorList>
            <person name="Zhang D.-C."/>
        </authorList>
    </citation>
    <scope>NUCLEOTIDE SEQUENCE</scope>
    <source>
        <strain evidence="15">CGMCC 1.15697</strain>
    </source>
</reference>
<gene>
    <name evidence="13 15" type="primary">fabA</name>
    <name evidence="15" type="ORF">KAJ83_17000</name>
</gene>
<keyword evidence="10 13" id="KW-0275">Fatty acid biosynthesis</keyword>
<comment type="function">
    <text evidence="13">Necessary for the introduction of cis unsaturation into fatty acids. Catalyzes the dehydration of (3R)-3-hydroxydecanoyl-ACP to E-(2)-decenoyl-ACP and then its isomerization to Z-(3)-decenoyl-ACP. Can catalyze the dehydratase reaction for beta-hydroxyacyl-ACPs with saturated chain lengths up to 16:0, being most active on intermediate chain length.</text>
</comment>
<evidence type="ECO:0000256" key="11">
    <source>
        <dbReference type="ARBA" id="ARBA00023235"/>
    </source>
</evidence>
<evidence type="ECO:0000256" key="3">
    <source>
        <dbReference type="ARBA" id="ARBA00005194"/>
    </source>
</evidence>
<evidence type="ECO:0000256" key="12">
    <source>
        <dbReference type="ARBA" id="ARBA00023239"/>
    </source>
</evidence>
<evidence type="ECO:0000313" key="16">
    <source>
        <dbReference type="Proteomes" id="UP000672602"/>
    </source>
</evidence>
<comment type="catalytic activity">
    <reaction evidence="13">
        <text>(3R)-hydroxydecanoyl-[ACP] = (2E)-decenoyl-[ACP] + H2O</text>
        <dbReference type="Rhea" id="RHEA:41860"/>
        <dbReference type="Rhea" id="RHEA-COMP:9638"/>
        <dbReference type="Rhea" id="RHEA-COMP:9639"/>
        <dbReference type="ChEBI" id="CHEBI:15377"/>
        <dbReference type="ChEBI" id="CHEBI:78466"/>
        <dbReference type="ChEBI" id="CHEBI:78467"/>
    </reaction>
</comment>
<keyword evidence="12 13" id="KW-0456">Lyase</keyword>
<dbReference type="PANTHER" id="PTHR30272">
    <property type="entry name" value="3-HYDROXYACYL-[ACYL-CARRIER-PROTEIN] DEHYDRATASE"/>
    <property type="match status" value="1"/>
</dbReference>
<dbReference type="SUPFAM" id="SSF54637">
    <property type="entry name" value="Thioesterase/thiol ester dehydrase-isomerase"/>
    <property type="match status" value="1"/>
</dbReference>
<dbReference type="Pfam" id="PF07977">
    <property type="entry name" value="FabA"/>
    <property type="match status" value="1"/>
</dbReference>
<dbReference type="GO" id="GO:0019171">
    <property type="term" value="F:(3R)-hydroxyacyl-[acyl-carrier-protein] dehydratase activity"/>
    <property type="evidence" value="ECO:0007669"/>
    <property type="project" value="UniProtKB-UniRule"/>
</dbReference>
<comment type="pathway">
    <text evidence="3 13">Lipid metabolism; fatty acid biosynthesis.</text>
</comment>
<dbReference type="NCBIfam" id="NF003509">
    <property type="entry name" value="PRK05174.1"/>
    <property type="match status" value="1"/>
</dbReference>
<keyword evidence="7 13" id="KW-0444">Lipid biosynthesis</keyword>
<evidence type="ECO:0000256" key="9">
    <source>
        <dbReference type="ARBA" id="ARBA00023098"/>
    </source>
</evidence>